<dbReference type="Gene3D" id="2.120.10.30">
    <property type="entry name" value="TolB, C-terminal domain"/>
    <property type="match status" value="1"/>
</dbReference>
<dbReference type="PROSITE" id="PS01209">
    <property type="entry name" value="LDLRA_1"/>
    <property type="match status" value="3"/>
</dbReference>
<dbReference type="PROSITE" id="PS51120">
    <property type="entry name" value="LDLRB"/>
    <property type="match status" value="4"/>
</dbReference>
<feature type="disulfide bond" evidence="13">
    <location>
        <begin position="224"/>
        <end position="242"/>
    </location>
</feature>
<sequence length="721" mass="80257">MLICCSRKLFMLSYYFINDENSCSTMSFLIGHFLIKCFLSPDARSCSAGEFQCRNHKCLAPVYVCDGDDDCGDSSDEEKCSPPTCGPHEFRCNSSECVPQPWTCDGDPDCADGSDEWAGRCGGGSGRPAPPPTRRLQCGAGEFRCSSGECVKLSWRCDRDPDCKDKSDEADSLLTCRPDEFQCGDGSCIHGIKQCNKIHDCLDKSDEAGCVNATKCEGPLKFLCRNGECIDGSKVCDNVKDCKDRSDEPKKECRKSPYLMFTNRHEIRRIDLVKRDYTQVVPTQKNAVAIDIDVVANRMYWCDRFQHKIYSAYIHEASDPSRHVTLIDSDLHSPEGLALDWVQHNLYWTDSGDRTISVASVDGSRRRVLISTDLSEPRAIAVDPERGFMYWSDWGIRARIEKAGMNGVDRQVLVSEDIEWPNGITLDVVGKRLYWVDSKLHLICSVDLNGAHRRVILSSRGRLGHPYALAVFEDRVYWTDREKEAVYSANRLTGQDVTSLAEHLNDPHDIVVFHELSQPAGFFFPYYGSQWLLATCFYFPMTNLSPIIVPPVQNETGVTPTAPINFTMETGAGRAPESPAAMTSQSDSMAETTLSSLLTSSLEEPAVSSNTTAEHSPTQASSTTPDSLSNLSHHCKCGSVFPIVATVVFGVVCAGVYLVYRNWRRNSTKSMNFDNPVYRKTTGETEEDEIHIGRTDRLAGHHHPYPGPVVTNELAAQHSNI</sequence>
<dbReference type="GO" id="GO:0012505">
    <property type="term" value="C:endomembrane system"/>
    <property type="evidence" value="ECO:0007669"/>
    <property type="project" value="UniProtKB-SubCell"/>
</dbReference>
<feature type="repeat" description="LDL-receptor class B" evidence="14">
    <location>
        <begin position="431"/>
        <end position="475"/>
    </location>
</feature>
<evidence type="ECO:0000256" key="12">
    <source>
        <dbReference type="ARBA" id="ARBA00046288"/>
    </source>
</evidence>
<dbReference type="Gene3D" id="4.10.400.10">
    <property type="entry name" value="Low-density Lipoprotein Receptor"/>
    <property type="match status" value="5"/>
</dbReference>
<reference evidence="17" key="2">
    <citation type="submission" date="2025-09" db="UniProtKB">
        <authorList>
            <consortium name="Ensembl"/>
        </authorList>
    </citation>
    <scope>IDENTIFICATION</scope>
</reference>
<dbReference type="Ensembl" id="ENSSRHT00000098379.1">
    <property type="protein sequence ID" value="ENSSRHP00000095776.1"/>
    <property type="gene ID" value="ENSSRHG00000047093.1"/>
</dbReference>
<feature type="disulfide bond" evidence="13">
    <location>
        <begin position="195"/>
        <end position="210"/>
    </location>
</feature>
<dbReference type="InterPro" id="IPR011042">
    <property type="entry name" value="6-blade_b-propeller_TolB-like"/>
</dbReference>
<dbReference type="InterPro" id="IPR051221">
    <property type="entry name" value="LDLR-related"/>
</dbReference>
<dbReference type="InterPro" id="IPR000033">
    <property type="entry name" value="LDLR_classB_rpt"/>
</dbReference>
<feature type="disulfide bond" evidence="13">
    <location>
        <begin position="53"/>
        <end position="71"/>
    </location>
</feature>
<organism evidence="17 18">
    <name type="scientific">Sinocyclocheilus rhinocerous</name>
    <dbReference type="NCBI Taxonomy" id="307959"/>
    <lineage>
        <taxon>Eukaryota</taxon>
        <taxon>Metazoa</taxon>
        <taxon>Chordata</taxon>
        <taxon>Craniata</taxon>
        <taxon>Vertebrata</taxon>
        <taxon>Euteleostomi</taxon>
        <taxon>Actinopterygii</taxon>
        <taxon>Neopterygii</taxon>
        <taxon>Teleostei</taxon>
        <taxon>Ostariophysi</taxon>
        <taxon>Cypriniformes</taxon>
        <taxon>Cyprinidae</taxon>
        <taxon>Cyprininae</taxon>
        <taxon>Sinocyclocheilus</taxon>
    </lineage>
</organism>
<dbReference type="CDD" id="cd00112">
    <property type="entry name" value="LDLa"/>
    <property type="match status" value="4"/>
</dbReference>
<feature type="transmembrane region" description="Helical" evidence="16">
    <location>
        <begin position="640"/>
        <end position="660"/>
    </location>
</feature>
<feature type="region of interest" description="Disordered" evidence="15">
    <location>
        <begin position="697"/>
        <end position="721"/>
    </location>
</feature>
<feature type="disulfide bond" evidence="13">
    <location>
        <begin position="46"/>
        <end position="58"/>
    </location>
</feature>
<evidence type="ECO:0000256" key="15">
    <source>
        <dbReference type="SAM" id="MobiDB-lite"/>
    </source>
</evidence>
<dbReference type="GO" id="GO:0006898">
    <property type="term" value="P:receptor-mediated endocytosis"/>
    <property type="evidence" value="ECO:0007669"/>
    <property type="project" value="TreeGrafter"/>
</dbReference>
<feature type="repeat" description="LDL-receptor class B" evidence="14">
    <location>
        <begin position="297"/>
        <end position="343"/>
    </location>
</feature>
<keyword evidence="3" id="KW-0254">Endocytosis</keyword>
<keyword evidence="8 16" id="KW-0472">Membrane</keyword>
<feature type="disulfide bond" evidence="13">
    <location>
        <begin position="92"/>
        <end position="110"/>
    </location>
</feature>
<dbReference type="Pfam" id="PF00057">
    <property type="entry name" value="Ldl_recept_a"/>
    <property type="match status" value="5"/>
</dbReference>
<keyword evidence="6" id="KW-0677">Repeat</keyword>
<name>A0A673MZ90_9TELE</name>
<dbReference type="SUPFAM" id="SSF63825">
    <property type="entry name" value="YWTD domain"/>
    <property type="match status" value="1"/>
</dbReference>
<evidence type="ECO:0000256" key="8">
    <source>
        <dbReference type="ARBA" id="ARBA00023136"/>
    </source>
</evidence>
<dbReference type="PANTHER" id="PTHR22722:SF15">
    <property type="entry name" value="LOW-DENSITY LIPOPROTEIN RECEPTOR-RELATED"/>
    <property type="match status" value="1"/>
</dbReference>
<comment type="subcellular location">
    <subcellularLocation>
        <location evidence="12">Endomembrane system</location>
        <topology evidence="12">Single-pass type I membrane protein</topology>
    </subcellularLocation>
</comment>
<feature type="disulfide bond" evidence="13">
    <location>
        <begin position="65"/>
        <end position="80"/>
    </location>
</feature>
<evidence type="ECO:0000256" key="13">
    <source>
        <dbReference type="PROSITE-ProRule" id="PRU00124"/>
    </source>
</evidence>
<dbReference type="GO" id="GO:0043235">
    <property type="term" value="C:receptor complex"/>
    <property type="evidence" value="ECO:0007669"/>
    <property type="project" value="TreeGrafter"/>
</dbReference>
<dbReference type="FunFam" id="4.10.400.10:FF:000113">
    <property type="entry name" value="Low-density lipoprotein receptor-related protein 8"/>
    <property type="match status" value="1"/>
</dbReference>
<dbReference type="FunFam" id="4.10.400.10:FF:000162">
    <property type="entry name" value="LDL receptor related protein 8"/>
    <property type="match status" value="1"/>
</dbReference>
<evidence type="ECO:0000256" key="16">
    <source>
        <dbReference type="SAM" id="Phobius"/>
    </source>
</evidence>
<dbReference type="FunFam" id="2.120.10.30:FF:000002">
    <property type="entry name" value="low-density lipoprotein receptor isoform X1"/>
    <property type="match status" value="1"/>
</dbReference>
<protein>
    <submittedName>
        <fullName evidence="17">LDL receptor related protein 8</fullName>
    </submittedName>
</protein>
<keyword evidence="2" id="KW-0245">EGF-like domain</keyword>
<evidence type="ECO:0000313" key="17">
    <source>
        <dbReference type="Ensembl" id="ENSSRHP00000095776.1"/>
    </source>
</evidence>
<feature type="region of interest" description="Disordered" evidence="15">
    <location>
        <begin position="567"/>
        <end position="587"/>
    </location>
</feature>
<evidence type="ECO:0000256" key="1">
    <source>
        <dbReference type="ARBA" id="ARBA00009939"/>
    </source>
</evidence>
<dbReference type="InterPro" id="IPR002172">
    <property type="entry name" value="LDrepeatLR_classA_rpt"/>
</dbReference>
<reference evidence="17" key="1">
    <citation type="submission" date="2025-08" db="UniProtKB">
        <authorList>
            <consortium name="Ensembl"/>
        </authorList>
    </citation>
    <scope>IDENTIFICATION</scope>
</reference>
<keyword evidence="11" id="KW-0325">Glycoprotein</keyword>
<evidence type="ECO:0000313" key="18">
    <source>
        <dbReference type="Proteomes" id="UP000472270"/>
    </source>
</evidence>
<feature type="disulfide bond" evidence="13">
    <location>
        <begin position="85"/>
        <end position="97"/>
    </location>
</feature>
<evidence type="ECO:0000256" key="6">
    <source>
        <dbReference type="ARBA" id="ARBA00022737"/>
    </source>
</evidence>
<keyword evidence="7 16" id="KW-1133">Transmembrane helix</keyword>
<feature type="disulfide bond" evidence="13">
    <location>
        <begin position="183"/>
        <end position="201"/>
    </location>
</feature>
<comment type="caution">
    <text evidence="13">Lacks conserved residue(s) required for the propagation of feature annotation.</text>
</comment>
<evidence type="ECO:0000256" key="2">
    <source>
        <dbReference type="ARBA" id="ARBA00022536"/>
    </source>
</evidence>
<evidence type="ECO:0000256" key="14">
    <source>
        <dbReference type="PROSITE-ProRule" id="PRU00461"/>
    </source>
</evidence>
<dbReference type="AlphaFoldDB" id="A0A673MZ90"/>
<dbReference type="PRINTS" id="PR00261">
    <property type="entry name" value="LDLRECEPTOR"/>
</dbReference>
<evidence type="ECO:0000256" key="11">
    <source>
        <dbReference type="ARBA" id="ARBA00023180"/>
    </source>
</evidence>
<evidence type="ECO:0000256" key="3">
    <source>
        <dbReference type="ARBA" id="ARBA00022583"/>
    </source>
</evidence>
<dbReference type="Proteomes" id="UP000472270">
    <property type="component" value="Unassembled WGS sequence"/>
</dbReference>
<evidence type="ECO:0000256" key="4">
    <source>
        <dbReference type="ARBA" id="ARBA00022692"/>
    </source>
</evidence>
<feature type="disulfide bond" evidence="13">
    <location>
        <begin position="145"/>
        <end position="163"/>
    </location>
</feature>
<evidence type="ECO:0000256" key="9">
    <source>
        <dbReference type="ARBA" id="ARBA00023157"/>
    </source>
</evidence>
<keyword evidence="4 16" id="KW-0812">Transmembrane</keyword>
<keyword evidence="5" id="KW-0732">Signal</keyword>
<keyword evidence="9 13" id="KW-1015">Disulfide bond</keyword>
<accession>A0A673MZ90</accession>
<keyword evidence="10" id="KW-0675">Receptor</keyword>
<dbReference type="FunFam" id="4.10.400.10:FF:000034">
    <property type="entry name" value="Low-density lipoprotein receptor-related protein 2"/>
    <property type="match status" value="1"/>
</dbReference>
<dbReference type="PANTHER" id="PTHR22722">
    <property type="entry name" value="LOW-DENSITY LIPOPROTEIN RECEPTOR-RELATED PROTEIN 2-RELATED"/>
    <property type="match status" value="1"/>
</dbReference>
<feature type="repeat" description="LDL-receptor class B" evidence="14">
    <location>
        <begin position="344"/>
        <end position="386"/>
    </location>
</feature>
<evidence type="ECO:0000256" key="10">
    <source>
        <dbReference type="ARBA" id="ARBA00023170"/>
    </source>
</evidence>
<dbReference type="SMART" id="SM00192">
    <property type="entry name" value="LDLa"/>
    <property type="match status" value="5"/>
</dbReference>
<comment type="similarity">
    <text evidence="1">Belongs to the LDLR family.</text>
</comment>
<dbReference type="FunFam" id="4.10.400.10:FF:000116">
    <property type="entry name" value="Low-density lipoprotein receptor"/>
    <property type="match status" value="1"/>
</dbReference>
<dbReference type="GO" id="GO:0042562">
    <property type="term" value="F:hormone binding"/>
    <property type="evidence" value="ECO:0007669"/>
    <property type="project" value="TreeGrafter"/>
</dbReference>
<dbReference type="SUPFAM" id="SSF57424">
    <property type="entry name" value="LDL receptor-like module"/>
    <property type="match status" value="5"/>
</dbReference>
<feature type="disulfide bond" evidence="13">
    <location>
        <begin position="138"/>
        <end position="150"/>
    </location>
</feature>
<keyword evidence="18" id="KW-1185">Reference proteome</keyword>
<dbReference type="GO" id="GO:0016324">
    <property type="term" value="C:apical plasma membrane"/>
    <property type="evidence" value="ECO:0007669"/>
    <property type="project" value="TreeGrafter"/>
</dbReference>
<dbReference type="SMART" id="SM00135">
    <property type="entry name" value="LY"/>
    <property type="match status" value="5"/>
</dbReference>
<dbReference type="Pfam" id="PF00058">
    <property type="entry name" value="Ldl_recept_b"/>
    <property type="match status" value="5"/>
</dbReference>
<feature type="disulfide bond" evidence="13">
    <location>
        <begin position="176"/>
        <end position="188"/>
    </location>
</feature>
<dbReference type="PROSITE" id="PS50068">
    <property type="entry name" value="LDLRA_2"/>
    <property type="match status" value="5"/>
</dbReference>
<proteinExistence type="inferred from homology"/>
<evidence type="ECO:0000256" key="7">
    <source>
        <dbReference type="ARBA" id="ARBA00022989"/>
    </source>
</evidence>
<evidence type="ECO:0000256" key="5">
    <source>
        <dbReference type="ARBA" id="ARBA00022729"/>
    </source>
</evidence>
<feature type="compositionally biased region" description="Polar residues" evidence="15">
    <location>
        <begin position="607"/>
        <end position="628"/>
    </location>
</feature>
<feature type="repeat" description="LDL-receptor class B" evidence="14">
    <location>
        <begin position="387"/>
        <end position="430"/>
    </location>
</feature>
<dbReference type="InterPro" id="IPR023415">
    <property type="entry name" value="LDLR_class-A_CS"/>
</dbReference>
<dbReference type="InterPro" id="IPR036055">
    <property type="entry name" value="LDL_receptor-like_sf"/>
</dbReference>
<feature type="region of interest" description="Disordered" evidence="15">
    <location>
        <begin position="603"/>
        <end position="628"/>
    </location>
</feature>